<name>A0A0A9B732_ARUDO</name>
<reference evidence="1" key="2">
    <citation type="journal article" date="2015" name="Data Brief">
        <title>Shoot transcriptome of the giant reed, Arundo donax.</title>
        <authorList>
            <person name="Barrero R.A."/>
            <person name="Guerrero F.D."/>
            <person name="Moolhuijzen P."/>
            <person name="Goolsby J.A."/>
            <person name="Tidwell J."/>
            <person name="Bellgard S.E."/>
            <person name="Bellgard M.I."/>
        </authorList>
    </citation>
    <scope>NUCLEOTIDE SEQUENCE</scope>
    <source>
        <tissue evidence="1">Shoot tissue taken approximately 20 cm above the soil surface</tissue>
    </source>
</reference>
<dbReference type="EMBL" id="GBRH01242808">
    <property type="protein sequence ID" value="JAD55087.1"/>
    <property type="molecule type" value="Transcribed_RNA"/>
</dbReference>
<protein>
    <submittedName>
        <fullName evidence="1">Uncharacterized protein</fullName>
    </submittedName>
</protein>
<sequence length="33" mass="3944">MLMLFGLKGYYAVVEIRTHNLIFIVRTVQRFDV</sequence>
<dbReference type="AlphaFoldDB" id="A0A0A9B732"/>
<organism evidence="1">
    <name type="scientific">Arundo donax</name>
    <name type="common">Giant reed</name>
    <name type="synonym">Donax arundinaceus</name>
    <dbReference type="NCBI Taxonomy" id="35708"/>
    <lineage>
        <taxon>Eukaryota</taxon>
        <taxon>Viridiplantae</taxon>
        <taxon>Streptophyta</taxon>
        <taxon>Embryophyta</taxon>
        <taxon>Tracheophyta</taxon>
        <taxon>Spermatophyta</taxon>
        <taxon>Magnoliopsida</taxon>
        <taxon>Liliopsida</taxon>
        <taxon>Poales</taxon>
        <taxon>Poaceae</taxon>
        <taxon>PACMAD clade</taxon>
        <taxon>Arundinoideae</taxon>
        <taxon>Arundineae</taxon>
        <taxon>Arundo</taxon>
    </lineage>
</organism>
<accession>A0A0A9B732</accession>
<evidence type="ECO:0000313" key="1">
    <source>
        <dbReference type="EMBL" id="JAD55087.1"/>
    </source>
</evidence>
<proteinExistence type="predicted"/>
<reference evidence="1" key="1">
    <citation type="submission" date="2014-09" db="EMBL/GenBank/DDBJ databases">
        <authorList>
            <person name="Magalhaes I.L.F."/>
            <person name="Oliveira U."/>
            <person name="Santos F.R."/>
            <person name="Vidigal T.H.D.A."/>
            <person name="Brescovit A.D."/>
            <person name="Santos A.J."/>
        </authorList>
    </citation>
    <scope>NUCLEOTIDE SEQUENCE</scope>
    <source>
        <tissue evidence="1">Shoot tissue taken approximately 20 cm above the soil surface</tissue>
    </source>
</reference>